<evidence type="ECO:0000259" key="9">
    <source>
        <dbReference type="PROSITE" id="PS51192"/>
    </source>
</evidence>
<feature type="compositionally biased region" description="Basic and acidic residues" evidence="8">
    <location>
        <begin position="871"/>
        <end position="898"/>
    </location>
</feature>
<feature type="domain" description="Helicase C-terminal" evidence="10">
    <location>
        <begin position="469"/>
        <end position="614"/>
    </location>
</feature>
<dbReference type="GO" id="GO:0005524">
    <property type="term" value="F:ATP binding"/>
    <property type="evidence" value="ECO:0007669"/>
    <property type="project" value="UniProtKB-KW"/>
</dbReference>
<feature type="region of interest" description="Disordered" evidence="8">
    <location>
        <begin position="648"/>
        <end position="671"/>
    </location>
</feature>
<dbReference type="Proteomes" id="UP000198341">
    <property type="component" value="Chromosome 3"/>
</dbReference>
<dbReference type="RefSeq" id="XP_007514064.1">
    <property type="nucleotide sequence ID" value="XM_007514002.1"/>
</dbReference>
<feature type="region of interest" description="Disordered" evidence="8">
    <location>
        <begin position="163"/>
        <end position="198"/>
    </location>
</feature>
<dbReference type="CDD" id="cd18787">
    <property type="entry name" value="SF2_C_DEAD"/>
    <property type="match status" value="1"/>
</dbReference>
<feature type="compositionally biased region" description="Acidic residues" evidence="8">
    <location>
        <begin position="654"/>
        <end position="666"/>
    </location>
</feature>
<keyword evidence="5" id="KW-0347">Helicase</keyword>
<proteinExistence type="inferred from homology"/>
<dbReference type="SUPFAM" id="SSF52540">
    <property type="entry name" value="P-loop containing nucleoside triphosphate hydrolases"/>
    <property type="match status" value="1"/>
</dbReference>
<comment type="similarity">
    <text evidence="1">Belongs to the DEAD box helicase family. DDX21/DDX50 subfamily.</text>
</comment>
<dbReference type="KEGG" id="bpg:Bathy03g02710"/>
<dbReference type="AlphaFoldDB" id="K8EC49"/>
<dbReference type="InterPro" id="IPR014001">
    <property type="entry name" value="Helicase_ATP-bd"/>
</dbReference>
<evidence type="ECO:0000256" key="4">
    <source>
        <dbReference type="ARBA" id="ARBA00022801"/>
    </source>
</evidence>
<evidence type="ECO:0000313" key="11">
    <source>
        <dbReference type="EMBL" id="CCO15501.1"/>
    </source>
</evidence>
<dbReference type="PANTHER" id="PTHR47959:SF1">
    <property type="entry name" value="ATP-DEPENDENT RNA HELICASE DBPA"/>
    <property type="match status" value="1"/>
</dbReference>
<dbReference type="eggNOG" id="KOG0331">
    <property type="taxonomic scope" value="Eukaryota"/>
</dbReference>
<evidence type="ECO:0000313" key="12">
    <source>
        <dbReference type="Proteomes" id="UP000198341"/>
    </source>
</evidence>
<dbReference type="Pfam" id="PF26142">
    <property type="entry name" value="DD_DDX21-DDX50"/>
    <property type="match status" value="1"/>
</dbReference>
<dbReference type="InterPro" id="IPR012562">
    <property type="entry name" value="GUCT"/>
</dbReference>
<dbReference type="GO" id="GO:0005829">
    <property type="term" value="C:cytosol"/>
    <property type="evidence" value="ECO:0007669"/>
    <property type="project" value="TreeGrafter"/>
</dbReference>
<dbReference type="PANTHER" id="PTHR47959">
    <property type="entry name" value="ATP-DEPENDENT RNA HELICASE RHLE-RELATED"/>
    <property type="match status" value="1"/>
</dbReference>
<keyword evidence="6" id="KW-0067">ATP-binding</keyword>
<evidence type="ECO:0000256" key="3">
    <source>
        <dbReference type="ARBA" id="ARBA00022741"/>
    </source>
</evidence>
<dbReference type="InterPro" id="IPR011545">
    <property type="entry name" value="DEAD/DEAH_box_helicase_dom"/>
</dbReference>
<dbReference type="Pfam" id="PF00271">
    <property type="entry name" value="Helicase_C"/>
    <property type="match status" value="1"/>
</dbReference>
<accession>K8EC49</accession>
<evidence type="ECO:0000256" key="2">
    <source>
        <dbReference type="ARBA" id="ARBA00012552"/>
    </source>
</evidence>
<feature type="compositionally biased region" description="Low complexity" evidence="8">
    <location>
        <begin position="907"/>
        <end position="923"/>
    </location>
</feature>
<evidence type="ECO:0000256" key="1">
    <source>
        <dbReference type="ARBA" id="ARBA00006517"/>
    </source>
</evidence>
<dbReference type="InterPro" id="IPR027417">
    <property type="entry name" value="P-loop_NTPase"/>
</dbReference>
<feature type="compositionally biased region" description="Basic and acidic residues" evidence="8">
    <location>
        <begin position="828"/>
        <end position="844"/>
    </location>
</feature>
<protein>
    <recommendedName>
        <fullName evidence="2">RNA helicase</fullName>
        <ecNumber evidence="2">3.6.4.13</ecNumber>
    </recommendedName>
</protein>
<dbReference type="GO" id="GO:0003724">
    <property type="term" value="F:RNA helicase activity"/>
    <property type="evidence" value="ECO:0007669"/>
    <property type="project" value="UniProtKB-EC"/>
</dbReference>
<gene>
    <name evidence="11" type="ORF">Bathy03g02710</name>
</gene>
<evidence type="ECO:0000256" key="6">
    <source>
        <dbReference type="ARBA" id="ARBA00022840"/>
    </source>
</evidence>
<keyword evidence="12" id="KW-1185">Reference proteome</keyword>
<feature type="compositionally biased region" description="Gly residues" evidence="8">
    <location>
        <begin position="795"/>
        <end position="810"/>
    </location>
</feature>
<feature type="compositionally biased region" description="Basic and acidic residues" evidence="8">
    <location>
        <begin position="290"/>
        <end position="301"/>
    </location>
</feature>
<dbReference type="Pfam" id="PF00270">
    <property type="entry name" value="DEAD"/>
    <property type="match status" value="1"/>
</dbReference>
<feature type="domain" description="Helicase ATP-binding" evidence="9">
    <location>
        <begin position="251"/>
        <end position="440"/>
    </location>
</feature>
<feature type="compositionally biased region" description="Gly residues" evidence="8">
    <location>
        <begin position="818"/>
        <end position="827"/>
    </location>
</feature>
<dbReference type="CDD" id="cd00268">
    <property type="entry name" value="DEADc"/>
    <property type="match status" value="1"/>
</dbReference>
<dbReference type="GO" id="GO:0016787">
    <property type="term" value="F:hydrolase activity"/>
    <property type="evidence" value="ECO:0007669"/>
    <property type="project" value="UniProtKB-KW"/>
</dbReference>
<feature type="compositionally biased region" description="Gly residues" evidence="8">
    <location>
        <begin position="845"/>
        <end position="865"/>
    </location>
</feature>
<feature type="compositionally biased region" description="Acidic residues" evidence="8">
    <location>
        <begin position="169"/>
        <end position="198"/>
    </location>
</feature>
<dbReference type="GeneID" id="19016808"/>
<dbReference type="Pfam" id="PF08152">
    <property type="entry name" value="GUCT"/>
    <property type="match status" value="1"/>
</dbReference>
<dbReference type="STRING" id="41875.K8EC49"/>
<evidence type="ECO:0000256" key="5">
    <source>
        <dbReference type="ARBA" id="ARBA00022806"/>
    </source>
</evidence>
<dbReference type="InterPro" id="IPR001650">
    <property type="entry name" value="Helicase_C-like"/>
</dbReference>
<dbReference type="InterPro" id="IPR050079">
    <property type="entry name" value="DEAD_box_RNA_helicase"/>
</dbReference>
<dbReference type="PROSITE" id="PS51194">
    <property type="entry name" value="HELICASE_CTER"/>
    <property type="match status" value="1"/>
</dbReference>
<evidence type="ECO:0000256" key="8">
    <source>
        <dbReference type="SAM" id="MobiDB-lite"/>
    </source>
</evidence>
<feature type="region of interest" description="Disordered" evidence="8">
    <location>
        <begin position="792"/>
        <end position="935"/>
    </location>
</feature>
<dbReference type="PROSITE" id="PS51192">
    <property type="entry name" value="HELICASE_ATP_BIND_1"/>
    <property type="match status" value="1"/>
</dbReference>
<dbReference type="Gene3D" id="3.40.50.300">
    <property type="entry name" value="P-loop containing nucleotide triphosphate hydrolases"/>
    <property type="match status" value="2"/>
</dbReference>
<reference evidence="11 12" key="1">
    <citation type="submission" date="2011-10" db="EMBL/GenBank/DDBJ databases">
        <authorList>
            <person name="Genoscope - CEA"/>
        </authorList>
    </citation>
    <scope>NUCLEOTIDE SEQUENCE [LARGE SCALE GENOMIC DNA]</scope>
    <source>
        <strain evidence="11 12">RCC 1105</strain>
    </source>
</reference>
<dbReference type="InterPro" id="IPR059027">
    <property type="entry name" value="DD_DDX21-DDX50"/>
</dbReference>
<sequence length="935" mass="100359">MQSAVGLLLSSAPSPALTLTSPTKASSSSFETKKMTTRAFLSSAARRLRKRRTIISLSTRGGAPSAAGAITSSPCSYSYAHVRMRKDATTTTTTTKRCFGTTSFSSSSTRSKAILSSTDDDVVPENIDLQLPADMPEFDDDYEEIVAKVDKLFVKSSSSSSASLSGAEVENDDEEDADDADEEEDFVVDSDDEEDEEDEDVLVAEIDEKTIKVSVDADPTSINNFNLHPITIAALKKKGIETLFPIQVAALEPAQSGRDVVARAKTGTGKTLAFSLPIVEKFLREDEEENNRGDEDGEGTRRRGSRDKRPRCIVLAPTRELAQQVEREIYSLAPSFETLTVYGGAPIGPQESKLRRGVDFVVGTPGRVMDLLNRGTLDLSRVQHVVLDEADQMLAVGFEEDVETILEDVPKNRQTFLFSATMPHWVKKLQQKFLVDQVNIDLVGEDTGKINKDIDLMSCSVAFPSKCAVLMDLVTVHAKGNKTIVFTQTKRDADEVTASLGKRVSTEVLHGDIAQAQRERTLQRFRQDKFSVLVATDVAARGLDVDNVDLVVHYELPNETESFVHRCGRTGRAGKKGTAIALHTDREFYRLRDIKRFTGADIREINPPSSSEVMAASAATAEHRIHAVDEDVLEFFLPAAKDMIRNVQQKTTNDDEETETETEDETLTSQEEIERRAQELLARALAALSGHTEAPPPKSLLTGSPGQVTMIVEDVNGDLPAFSARDLLATLGDKDRRLSSGVGKITFFARNSGKNGAAFDVSYEFAQELLDMGTIAGFEVTKATVLPELARDSGGRAGAFGGGGRGGGRGGRGRDGFSRGGGRGGGRFSRDGGGRGGFSRDRGGGGRFSGGGFSRGGDRGGGGGYSSRDGGGFERRDGGGFERRDRGGGGGFERRDRGGGGGGGGYSSRSGNSREGGYSSAGSRSGGGGGDWSMQ</sequence>
<dbReference type="SMART" id="SM00487">
    <property type="entry name" value="DEXDc"/>
    <property type="match status" value="1"/>
</dbReference>
<feature type="region of interest" description="Disordered" evidence="8">
    <location>
        <begin position="286"/>
        <end position="309"/>
    </location>
</feature>
<organism evidence="11 12">
    <name type="scientific">Bathycoccus prasinos</name>
    <dbReference type="NCBI Taxonomy" id="41875"/>
    <lineage>
        <taxon>Eukaryota</taxon>
        <taxon>Viridiplantae</taxon>
        <taxon>Chlorophyta</taxon>
        <taxon>Mamiellophyceae</taxon>
        <taxon>Mamiellales</taxon>
        <taxon>Bathycoccaceae</taxon>
        <taxon>Bathycoccus</taxon>
    </lineage>
</organism>
<keyword evidence="7" id="KW-0694">RNA-binding</keyword>
<keyword evidence="3" id="KW-0547">Nucleotide-binding</keyword>
<name>K8EC49_9CHLO</name>
<dbReference type="GO" id="GO:0003723">
    <property type="term" value="F:RNA binding"/>
    <property type="evidence" value="ECO:0007669"/>
    <property type="project" value="UniProtKB-KW"/>
</dbReference>
<evidence type="ECO:0000256" key="7">
    <source>
        <dbReference type="ARBA" id="ARBA00022884"/>
    </source>
</evidence>
<dbReference type="SMART" id="SM00490">
    <property type="entry name" value="HELICc"/>
    <property type="match status" value="1"/>
</dbReference>
<evidence type="ECO:0000259" key="10">
    <source>
        <dbReference type="PROSITE" id="PS51194"/>
    </source>
</evidence>
<dbReference type="InterPro" id="IPR044742">
    <property type="entry name" value="DEAD/DEAH_RhlB"/>
</dbReference>
<dbReference type="OrthoDB" id="4255at2759"/>
<dbReference type="EMBL" id="FO082276">
    <property type="protein sequence ID" value="CCO15501.1"/>
    <property type="molecule type" value="Genomic_DNA"/>
</dbReference>
<feature type="compositionally biased region" description="Gly residues" evidence="8">
    <location>
        <begin position="924"/>
        <end position="935"/>
    </location>
</feature>
<keyword evidence="4" id="KW-0378">Hydrolase</keyword>
<dbReference type="EC" id="3.6.4.13" evidence="2"/>